<feature type="signal peptide" evidence="4">
    <location>
        <begin position="1"/>
        <end position="25"/>
    </location>
</feature>
<dbReference type="PANTHER" id="PTHR43547:SF2">
    <property type="entry name" value="HYBRID SIGNAL TRANSDUCTION HISTIDINE KINASE C"/>
    <property type="match status" value="1"/>
</dbReference>
<dbReference type="Gene3D" id="2.130.10.10">
    <property type="entry name" value="YVTN repeat-like/Quinoprotein amine dehydrogenase"/>
    <property type="match status" value="3"/>
</dbReference>
<dbReference type="InterPro" id="IPR016032">
    <property type="entry name" value="Sig_transdc_resp-reg_C-effctor"/>
</dbReference>
<dbReference type="STRING" id="1484053.SAMN05444274_101593"/>
<proteinExistence type="predicted"/>
<organism evidence="6 7">
    <name type="scientific">Mariniphaga anaerophila</name>
    <dbReference type="NCBI Taxonomy" id="1484053"/>
    <lineage>
        <taxon>Bacteria</taxon>
        <taxon>Pseudomonadati</taxon>
        <taxon>Bacteroidota</taxon>
        <taxon>Bacteroidia</taxon>
        <taxon>Marinilabiliales</taxon>
        <taxon>Prolixibacteraceae</taxon>
        <taxon>Mariniphaga</taxon>
    </lineage>
</organism>
<dbReference type="Pfam" id="PF00196">
    <property type="entry name" value="GerE"/>
    <property type="match status" value="1"/>
</dbReference>
<feature type="coiled-coil region" evidence="2">
    <location>
        <begin position="800"/>
        <end position="850"/>
    </location>
</feature>
<dbReference type="SUPFAM" id="SSF63829">
    <property type="entry name" value="Calcium-dependent phosphotriesterase"/>
    <property type="match status" value="1"/>
</dbReference>
<dbReference type="EMBL" id="FQUM01000001">
    <property type="protein sequence ID" value="SHE52457.1"/>
    <property type="molecule type" value="Genomic_DNA"/>
</dbReference>
<keyword evidence="7" id="KW-1185">Reference proteome</keyword>
<dbReference type="Proteomes" id="UP000184164">
    <property type="component" value="Unassembled WGS sequence"/>
</dbReference>
<dbReference type="SMART" id="SM00421">
    <property type="entry name" value="HTH_LUXR"/>
    <property type="match status" value="1"/>
</dbReference>
<dbReference type="GO" id="GO:0006355">
    <property type="term" value="P:regulation of DNA-templated transcription"/>
    <property type="evidence" value="ECO:0007669"/>
    <property type="project" value="InterPro"/>
</dbReference>
<dbReference type="AlphaFoldDB" id="A0A1M4U782"/>
<dbReference type="GO" id="GO:0000155">
    <property type="term" value="F:phosphorelay sensor kinase activity"/>
    <property type="evidence" value="ECO:0007669"/>
    <property type="project" value="TreeGrafter"/>
</dbReference>
<feature type="domain" description="HTH luxR-type" evidence="5">
    <location>
        <begin position="925"/>
        <end position="982"/>
    </location>
</feature>
<evidence type="ECO:0000259" key="5">
    <source>
        <dbReference type="SMART" id="SM00421"/>
    </source>
</evidence>
<evidence type="ECO:0000313" key="7">
    <source>
        <dbReference type="Proteomes" id="UP000184164"/>
    </source>
</evidence>
<protein>
    <submittedName>
        <fullName evidence="6">Regulatory protein, luxR family</fullName>
    </submittedName>
</protein>
<reference evidence="6 7" key="1">
    <citation type="submission" date="2016-11" db="EMBL/GenBank/DDBJ databases">
        <authorList>
            <person name="Jaros S."/>
            <person name="Januszkiewicz K."/>
            <person name="Wedrychowicz H."/>
        </authorList>
    </citation>
    <scope>NUCLEOTIDE SEQUENCE [LARGE SCALE GENOMIC DNA]</scope>
    <source>
        <strain evidence="6 7">DSM 26910</strain>
    </source>
</reference>
<keyword evidence="3" id="KW-1133">Transmembrane helix</keyword>
<dbReference type="Gene3D" id="2.60.40.10">
    <property type="entry name" value="Immunoglobulins"/>
    <property type="match status" value="1"/>
</dbReference>
<dbReference type="PANTHER" id="PTHR43547">
    <property type="entry name" value="TWO-COMPONENT HISTIDINE KINASE"/>
    <property type="match status" value="1"/>
</dbReference>
<keyword evidence="2" id="KW-0175">Coiled coil</keyword>
<dbReference type="RefSeq" id="WP_083570536.1">
    <property type="nucleotide sequence ID" value="NZ_FQUM01000001.1"/>
</dbReference>
<name>A0A1M4U782_9BACT</name>
<dbReference type="InterPro" id="IPR011123">
    <property type="entry name" value="Y_Y_Y"/>
</dbReference>
<sequence length="986" mass="113802">MKKGTFIYSLISSLFCLSFFISATAQIDIKNTGLPFITHYTRHDYKAGAQTWSIAQDERGVMYFGNNSGLMEYDGESWNLIPMPNDSYVRSVFKSSDGKIYAGAYNQFGFISADEKGNTIFQSVSDNLPSAYSDFGETWGIFEMPWGIVFHSFSSVFTYYGELKPLVTNQSLNFAHKANDRLFIGHNKQGLMEITPRGLSLVPGGELFKSKSISSILELTEGKLLICTSFNGCYLYDGTSFRQWETPISELGRKNQIYRGISLRNGYFAFTTIKDGIYFFDHNGNIKLHLNRDYGLQNNSAISIFVDNSENLWVGLDNGIDYLNINSAVTNIFPVNNIGTGYVSLKKDEHIYFGSNQALYHYNWEEENIEASLNPNKVNGIDGQIWNIQEFNGHILCGAHNGTYELIGKDAYPVSNVLGGWKFLPTSGNNDYLIGGTYTGLILIKHTPSQIPHFEFIKEIEGFDFSCREMEVDNKGYLWVSHVQKGVYRIGLKPTMDGIQTINFYNRKNGLPSDFNNSVFKIKGAVLISTVDGIYRFNARRQAFEKDEKLSAAVGPEKIDKFYEDNYDNIWYFTQDKLGVLRTNFQGEFYAEILPHKELKGNFVTNYEHVLPLNNQHYIISTQDGFVHFDKSYSSLDENKSDILLRKLSTASNEVLFGGNFVNSEQQLQTHQPFDQLIEIPNKDNSLRFEFSANSYSNQDKIEYSYKLEGKDKNWSEWSENSTIEFRKLSPGKFTLLAKSRNGANAESEQFTYTFTILKPYYLKPAFIVLYIVVFAGLIYLVVFLMRRKIEKETDILQKKQEKELKEQQKEHNHEKLIQEQEIIRLRNEKLNIENERNRAELENKSKELASIVMRISYSNDLLNRTREQLMKVVNKMVHTESKQQVQRLVNSLEKELNQDDDWKQFEVHFDQVHENFIQHLREQYTELTPKDLKMAAYLRMNMSTKEIAQLFNLSTRGVETSRYRLRKKMGLDREANLTDFLLGVR</sequence>
<dbReference type="InterPro" id="IPR036388">
    <property type="entry name" value="WH-like_DNA-bd_sf"/>
</dbReference>
<evidence type="ECO:0000256" key="2">
    <source>
        <dbReference type="SAM" id="Coils"/>
    </source>
</evidence>
<dbReference type="Gene3D" id="1.10.10.10">
    <property type="entry name" value="Winged helix-like DNA-binding domain superfamily/Winged helix DNA-binding domain"/>
    <property type="match status" value="1"/>
</dbReference>
<evidence type="ECO:0000256" key="4">
    <source>
        <dbReference type="SAM" id="SignalP"/>
    </source>
</evidence>
<evidence type="ECO:0000256" key="3">
    <source>
        <dbReference type="SAM" id="Phobius"/>
    </source>
</evidence>
<keyword evidence="4" id="KW-0732">Signal</keyword>
<dbReference type="Pfam" id="PF07495">
    <property type="entry name" value="Y_Y_Y"/>
    <property type="match status" value="1"/>
</dbReference>
<keyword evidence="1" id="KW-0597">Phosphoprotein</keyword>
<evidence type="ECO:0000256" key="1">
    <source>
        <dbReference type="ARBA" id="ARBA00022553"/>
    </source>
</evidence>
<dbReference type="InterPro" id="IPR000792">
    <property type="entry name" value="Tscrpt_reg_LuxR_C"/>
</dbReference>
<feature type="chain" id="PRO_5012612336" evidence="4">
    <location>
        <begin position="26"/>
        <end position="986"/>
    </location>
</feature>
<dbReference type="OrthoDB" id="1090267at2"/>
<keyword evidence="3" id="KW-0812">Transmembrane</keyword>
<keyword evidence="3" id="KW-0472">Membrane</keyword>
<feature type="transmembrane region" description="Helical" evidence="3">
    <location>
        <begin position="766"/>
        <end position="786"/>
    </location>
</feature>
<accession>A0A1M4U782</accession>
<dbReference type="GO" id="GO:0003677">
    <property type="term" value="F:DNA binding"/>
    <property type="evidence" value="ECO:0007669"/>
    <property type="project" value="InterPro"/>
</dbReference>
<dbReference type="InterPro" id="IPR015943">
    <property type="entry name" value="WD40/YVTN_repeat-like_dom_sf"/>
</dbReference>
<evidence type="ECO:0000313" key="6">
    <source>
        <dbReference type="EMBL" id="SHE52457.1"/>
    </source>
</evidence>
<dbReference type="SUPFAM" id="SSF46894">
    <property type="entry name" value="C-terminal effector domain of the bipartite response regulators"/>
    <property type="match status" value="1"/>
</dbReference>
<gene>
    <name evidence="6" type="ORF">SAMN05444274_101593</name>
</gene>
<dbReference type="InterPro" id="IPR013783">
    <property type="entry name" value="Ig-like_fold"/>
</dbReference>